<dbReference type="Proteomes" id="UP000321899">
    <property type="component" value="Unassembled WGS sequence"/>
</dbReference>
<dbReference type="RefSeq" id="WP_139445982.1">
    <property type="nucleotide sequence ID" value="NZ_VDMB01000002.1"/>
</dbReference>
<proteinExistence type="predicted"/>
<dbReference type="EMBL" id="VDMB01000002">
    <property type="protein sequence ID" value="TYT75805.1"/>
    <property type="molecule type" value="Genomic_DNA"/>
</dbReference>
<name>A0A5Q4VDU3_9BACT</name>
<comment type="caution">
    <text evidence="1">The sequence shown here is derived from an EMBL/GenBank/DDBJ whole genome shotgun (WGS) entry which is preliminary data.</text>
</comment>
<evidence type="ECO:0000313" key="1">
    <source>
        <dbReference type="EMBL" id="TYT75805.1"/>
    </source>
</evidence>
<organism evidence="1 2">
    <name type="scientific">Desulfobotulus mexicanus</name>
    <dbReference type="NCBI Taxonomy" id="2586642"/>
    <lineage>
        <taxon>Bacteria</taxon>
        <taxon>Pseudomonadati</taxon>
        <taxon>Thermodesulfobacteriota</taxon>
        <taxon>Desulfobacteria</taxon>
        <taxon>Desulfobacterales</taxon>
        <taxon>Desulfobacteraceae</taxon>
        <taxon>Desulfobotulus</taxon>
    </lineage>
</organism>
<dbReference type="AlphaFoldDB" id="A0A5Q4VDU3"/>
<dbReference type="OrthoDB" id="2865096at2"/>
<reference evidence="1 2" key="1">
    <citation type="submission" date="2019-06" db="EMBL/GenBank/DDBJ databases">
        <title>Desulfobotulus mexicanus sp. nov., a novel sulfate-reducing bacterium isolated from the sediment of an alkaline crater lake in Mexico.</title>
        <authorList>
            <person name="Hirschler-Rea A."/>
        </authorList>
    </citation>
    <scope>NUCLEOTIDE SEQUENCE [LARGE SCALE GENOMIC DNA]</scope>
    <source>
        <strain evidence="1 2">PAR22N</strain>
    </source>
</reference>
<evidence type="ECO:0000313" key="2">
    <source>
        <dbReference type="Proteomes" id="UP000321899"/>
    </source>
</evidence>
<gene>
    <name evidence="1" type="ORF">FIM25_02555</name>
</gene>
<accession>A0A5Q4VDU3</accession>
<keyword evidence="2" id="KW-1185">Reference proteome</keyword>
<sequence length="299" mass="34311">MKKNAWLYRLDPIAVKISDFFGLKLSPGKPLDLRNIINHPLDAFYQAGRHSVLINIPIEKIRTLGANAFPCHAGTYHPYIRTLQEWEAGKITSAKGSSLQRFYKNWQPKNAAQFLGLDETTCHKILRESPPSAAVLPWDFRSMQRQKEDIQHGIINDYLPHATKTIVKDFNWQFWGPKNPLDLEVELSRLTKLIISIKKNGYQRTHRLDGDISGTFLCSSKDWIFYHAGSGQHRIAALSTLGWTSIPVRLFQSPPYLVIREHANHWHHVRSGLFSLKEALAVFDRVMAGEQLYIPNYNS</sequence>
<protein>
    <submittedName>
        <fullName evidence="1">Uncharacterized protein</fullName>
    </submittedName>
</protein>